<organism evidence="3 4">
    <name type="scientific">Nonomuraea longicatena</name>
    <dbReference type="NCBI Taxonomy" id="83682"/>
    <lineage>
        <taxon>Bacteria</taxon>
        <taxon>Bacillati</taxon>
        <taxon>Actinomycetota</taxon>
        <taxon>Actinomycetes</taxon>
        <taxon>Streptosporangiales</taxon>
        <taxon>Streptosporangiaceae</taxon>
        <taxon>Nonomuraea</taxon>
    </lineage>
</organism>
<keyword evidence="2" id="KW-0472">Membrane</keyword>
<dbReference type="EMBL" id="BAAAHQ010000043">
    <property type="protein sequence ID" value="GAA0948999.1"/>
    <property type="molecule type" value="Genomic_DNA"/>
</dbReference>
<feature type="region of interest" description="Disordered" evidence="1">
    <location>
        <begin position="1"/>
        <end position="30"/>
    </location>
</feature>
<evidence type="ECO:0000256" key="1">
    <source>
        <dbReference type="SAM" id="MobiDB-lite"/>
    </source>
</evidence>
<proteinExistence type="predicted"/>
<evidence type="ECO:0000256" key="2">
    <source>
        <dbReference type="SAM" id="Phobius"/>
    </source>
</evidence>
<protein>
    <submittedName>
        <fullName evidence="3">Uncharacterized protein</fullName>
    </submittedName>
</protein>
<evidence type="ECO:0000313" key="4">
    <source>
        <dbReference type="Proteomes" id="UP001501578"/>
    </source>
</evidence>
<name>A0ABN1QY03_9ACTN</name>
<sequence length="58" mass="6208">MLGMAEQHPDPAGSTQQFRAFAHQNEQEAPPKRSNVLPIVAIVVALAVVAVAAYLLLK</sequence>
<keyword evidence="4" id="KW-1185">Reference proteome</keyword>
<reference evidence="3 4" key="1">
    <citation type="journal article" date="2019" name="Int. J. Syst. Evol. Microbiol.">
        <title>The Global Catalogue of Microorganisms (GCM) 10K type strain sequencing project: providing services to taxonomists for standard genome sequencing and annotation.</title>
        <authorList>
            <consortium name="The Broad Institute Genomics Platform"/>
            <consortium name="The Broad Institute Genome Sequencing Center for Infectious Disease"/>
            <person name="Wu L."/>
            <person name="Ma J."/>
        </authorList>
    </citation>
    <scope>NUCLEOTIDE SEQUENCE [LARGE SCALE GENOMIC DNA]</scope>
    <source>
        <strain evidence="3 4">JCM 11136</strain>
    </source>
</reference>
<keyword evidence="2" id="KW-1133">Transmembrane helix</keyword>
<gene>
    <name evidence="3" type="ORF">GCM10009560_66820</name>
</gene>
<accession>A0ABN1QY03</accession>
<comment type="caution">
    <text evidence="3">The sequence shown here is derived from an EMBL/GenBank/DDBJ whole genome shotgun (WGS) entry which is preliminary data.</text>
</comment>
<feature type="transmembrane region" description="Helical" evidence="2">
    <location>
        <begin position="36"/>
        <end position="57"/>
    </location>
</feature>
<keyword evidence="2" id="KW-0812">Transmembrane</keyword>
<evidence type="ECO:0000313" key="3">
    <source>
        <dbReference type="EMBL" id="GAA0948999.1"/>
    </source>
</evidence>
<dbReference type="Proteomes" id="UP001501578">
    <property type="component" value="Unassembled WGS sequence"/>
</dbReference>